<name>A0A1I7TWT4_9PELO</name>
<organism evidence="1 2">
    <name type="scientific">Caenorhabditis tropicalis</name>
    <dbReference type="NCBI Taxonomy" id="1561998"/>
    <lineage>
        <taxon>Eukaryota</taxon>
        <taxon>Metazoa</taxon>
        <taxon>Ecdysozoa</taxon>
        <taxon>Nematoda</taxon>
        <taxon>Chromadorea</taxon>
        <taxon>Rhabditida</taxon>
        <taxon>Rhabditina</taxon>
        <taxon>Rhabditomorpha</taxon>
        <taxon>Rhabditoidea</taxon>
        <taxon>Rhabditidae</taxon>
        <taxon>Peloderinae</taxon>
        <taxon>Caenorhabditis</taxon>
    </lineage>
</organism>
<keyword evidence="1" id="KW-1185">Reference proteome</keyword>
<reference evidence="2" key="1">
    <citation type="submission" date="2016-11" db="UniProtKB">
        <authorList>
            <consortium name="WormBaseParasite"/>
        </authorList>
    </citation>
    <scope>IDENTIFICATION</scope>
</reference>
<evidence type="ECO:0000313" key="2">
    <source>
        <dbReference type="WBParaSite" id="Csp11.Scaffold629.g12576.t1"/>
    </source>
</evidence>
<evidence type="ECO:0000313" key="1">
    <source>
        <dbReference type="Proteomes" id="UP000095282"/>
    </source>
</evidence>
<dbReference type="AlphaFoldDB" id="A0A1I7TWT4"/>
<protein>
    <submittedName>
        <fullName evidence="2">Conserved domain protein</fullName>
    </submittedName>
</protein>
<accession>A0A1I7TWT4</accession>
<proteinExistence type="predicted"/>
<sequence>MNEIKNNVFDDIEAGSVKKTSGNNSAGWGMMLLNSLDCSRKIDSRNKKHFVLKMGKSDYCISYSDGR</sequence>
<dbReference type="Proteomes" id="UP000095282">
    <property type="component" value="Unplaced"/>
</dbReference>
<dbReference type="WBParaSite" id="Csp11.Scaffold629.g12576.t1">
    <property type="protein sequence ID" value="Csp11.Scaffold629.g12576.t1"/>
    <property type="gene ID" value="Csp11.Scaffold629.g12576"/>
</dbReference>